<dbReference type="InterPro" id="IPR043519">
    <property type="entry name" value="NT_sf"/>
</dbReference>
<dbReference type="OrthoDB" id="9758038at2"/>
<dbReference type="InterPro" id="IPR002912">
    <property type="entry name" value="ACT_dom"/>
</dbReference>
<dbReference type="InterPro" id="IPR003607">
    <property type="entry name" value="HD/PDEase_dom"/>
</dbReference>
<evidence type="ECO:0000313" key="11">
    <source>
        <dbReference type="Proteomes" id="UP000247555"/>
    </source>
</evidence>
<dbReference type="EMBL" id="QJKI01000001">
    <property type="protein sequence ID" value="PXX81982.1"/>
    <property type="molecule type" value="Genomic_DNA"/>
</dbReference>
<accession>A0A318KZF2</accession>
<dbReference type="PANTHER" id="PTHR47320:SF1">
    <property type="entry name" value="BIFUNCTIONAL URIDYLYLTRANSFERASE_URIDYLYL-REMOVING ENZYME"/>
    <property type="match status" value="1"/>
</dbReference>
<dbReference type="PANTHER" id="PTHR47320">
    <property type="entry name" value="BIFUNCTIONAL URIDYLYLTRANSFERASE/URIDYLYL-REMOVING ENZYME"/>
    <property type="match status" value="1"/>
</dbReference>
<keyword evidence="6 7" id="KW-0511">Multifunctional enzyme</keyword>
<dbReference type="PIRSF" id="PIRSF006288">
    <property type="entry name" value="PII_uridyltransf"/>
    <property type="match status" value="1"/>
</dbReference>
<dbReference type="PROSITE" id="PS51831">
    <property type="entry name" value="HD"/>
    <property type="match status" value="1"/>
</dbReference>
<dbReference type="CDD" id="cd04899">
    <property type="entry name" value="ACT_ACR-UUR-like_2"/>
    <property type="match status" value="1"/>
</dbReference>
<evidence type="ECO:0000256" key="7">
    <source>
        <dbReference type="HAMAP-Rule" id="MF_00277"/>
    </source>
</evidence>
<dbReference type="EC" id="3.1.4.-" evidence="7"/>
<keyword evidence="3" id="KW-0677">Repeat</keyword>
<dbReference type="Pfam" id="PF08335">
    <property type="entry name" value="GlnD_UR_UTase"/>
    <property type="match status" value="1"/>
</dbReference>
<keyword evidence="1 7" id="KW-0808">Transferase</keyword>
<evidence type="ECO:0000259" key="9">
    <source>
        <dbReference type="PROSITE" id="PS51831"/>
    </source>
</evidence>
<comment type="caution">
    <text evidence="10">The sequence shown here is derived from an EMBL/GenBank/DDBJ whole genome shotgun (WGS) entry which is preliminary data.</text>
</comment>
<sequence length="860" mass="97717">MNTPLSAEQLASWREKLKQGREKLAEHFARQRDPRWVMKRATDMVDVIIREVWQALALGERAAAIAVGGYGRAQQFPHSDIDLLVLLPENPDQALSAAVEQLIGALWDVGMEVGHSVRTLSECMAEAAGDITIETTLLENRWLIGNAQLHTALNQQLEAHIDPVAFFEAKQFEQQQRHNKYFGVANNLEPNVKESPGGLRDLQTILWISKASGLGDSWGALVEGGILTAQEARLIRHSEHQLQCLRIDLHLTAKRREDRLIFDLQQQVALRWGLQDSPSRRASEQLMQLYYRAARLVSQLNGILLPNLKSRLYSQVRQVSHVLNERFRTLNGMLAVRRPDVFEKTPSAILEGFLLLQRHPELTGFTPKTLRALWHARGKINGAFRRDPANQALFLQMFREPAGLTRGLRRMNLYGVLGRYLPAWGRIVGQMQHDLFHVYTVDEHILMVVRNLRRFASPAFNHEYPFCSKLLNDFERPEALYLAGLFHDIAKGRGGDHSKLGMADAREFCQTHGLPPEDIDLVEWLVGEHLTMSAVAQKEDIYDPETVQAFAERVGDVRRLTALYLLSVADIRGTSPKVWNAWKGKLLEDLYTSTLRMLARGGQVDTESELEERRNEARNLLRLSLVPDGVEEKLWKQLDTVYFLRHEAREIAWHARVLNRFVDTDAPIVKARISTSKEGIKVLVYTPDQPDLFARICGFFGRTHYSIADAKIYTTRHGYALDTFHVFVPEHFDGDYRDLINYVEFELAALLTRQAPLAPPSGGRINRHLKYFPIEPQVSIRPDDRGNYHVLSIVTGDRPGLLARIAWVLSRHQVSVQSAKIMTLGSRVEDSFLLQGGALNDAKRALQLEGELLDELQLQG</sequence>
<dbReference type="SUPFAM" id="SSF55021">
    <property type="entry name" value="ACT-like"/>
    <property type="match status" value="2"/>
</dbReference>
<comment type="catalytic activity">
    <reaction evidence="7">
        <text>[protein-PII]-L-tyrosine + UTP = [protein-PII]-uridylyl-L-tyrosine + diphosphate</text>
        <dbReference type="Rhea" id="RHEA:13673"/>
        <dbReference type="Rhea" id="RHEA-COMP:12147"/>
        <dbReference type="Rhea" id="RHEA-COMP:12148"/>
        <dbReference type="ChEBI" id="CHEBI:33019"/>
        <dbReference type="ChEBI" id="CHEBI:46398"/>
        <dbReference type="ChEBI" id="CHEBI:46858"/>
        <dbReference type="ChEBI" id="CHEBI:90602"/>
        <dbReference type="EC" id="2.7.7.59"/>
    </reaction>
</comment>
<evidence type="ECO:0000256" key="1">
    <source>
        <dbReference type="ARBA" id="ARBA00022679"/>
    </source>
</evidence>
<dbReference type="PROSITE" id="PS51671">
    <property type="entry name" value="ACT"/>
    <property type="match status" value="2"/>
</dbReference>
<dbReference type="SMART" id="SM00471">
    <property type="entry name" value="HDc"/>
    <property type="match status" value="1"/>
</dbReference>
<comment type="catalytic activity">
    <reaction evidence="7">
        <text>[protein-PII]-uridylyl-L-tyrosine + H2O = [protein-PII]-L-tyrosine + UMP + H(+)</text>
        <dbReference type="Rhea" id="RHEA:48600"/>
        <dbReference type="Rhea" id="RHEA-COMP:12147"/>
        <dbReference type="Rhea" id="RHEA-COMP:12148"/>
        <dbReference type="ChEBI" id="CHEBI:15377"/>
        <dbReference type="ChEBI" id="CHEBI:15378"/>
        <dbReference type="ChEBI" id="CHEBI:46858"/>
        <dbReference type="ChEBI" id="CHEBI:57865"/>
        <dbReference type="ChEBI" id="CHEBI:90602"/>
    </reaction>
</comment>
<reference evidence="10 11" key="1">
    <citation type="submission" date="2018-05" db="EMBL/GenBank/DDBJ databases">
        <title>Genomic Encyclopedia of Type Strains, Phase IV (KMG-IV): sequencing the most valuable type-strain genomes for metagenomic binning, comparative biology and taxonomic classification.</title>
        <authorList>
            <person name="Goeker M."/>
        </authorList>
    </citation>
    <scope>NUCLEOTIDE SEQUENCE [LARGE SCALE GENOMIC DNA]</scope>
    <source>
        <strain evidence="10 11">DSM 29661</strain>
    </source>
</reference>
<feature type="domain" description="ACT" evidence="8">
    <location>
        <begin position="681"/>
        <end position="762"/>
    </location>
</feature>
<dbReference type="InterPro" id="IPR045865">
    <property type="entry name" value="ACT-like_dom_sf"/>
</dbReference>
<dbReference type="EC" id="2.7.7.59" evidence="7"/>
<evidence type="ECO:0000256" key="4">
    <source>
        <dbReference type="ARBA" id="ARBA00022801"/>
    </source>
</evidence>
<dbReference type="Pfam" id="PF01909">
    <property type="entry name" value="NTP_transf_2"/>
    <property type="match status" value="1"/>
</dbReference>
<dbReference type="SUPFAM" id="SSF81301">
    <property type="entry name" value="Nucleotidyltransferase"/>
    <property type="match status" value="1"/>
</dbReference>
<dbReference type="InterPro" id="IPR006674">
    <property type="entry name" value="HD_domain"/>
</dbReference>
<dbReference type="SUPFAM" id="SSF109604">
    <property type="entry name" value="HD-domain/PDEase-like"/>
    <property type="match status" value="1"/>
</dbReference>
<proteinExistence type="inferred from homology"/>
<keyword evidence="5 7" id="KW-0460">Magnesium</keyword>
<feature type="domain" description="ACT" evidence="8">
    <location>
        <begin position="790"/>
        <end position="860"/>
    </location>
</feature>
<evidence type="ECO:0000256" key="3">
    <source>
        <dbReference type="ARBA" id="ARBA00022737"/>
    </source>
</evidence>
<comment type="domain">
    <text evidence="7">Has four distinct domains: an N-terminal nucleotidyltransferase (NT) domain responsible for UTase activity, a central HD domain that encodes UR activity, and two C-terminal ACT domains that seem to have a role in glutamine sensing.</text>
</comment>
<dbReference type="NCBIfam" id="TIGR01693">
    <property type="entry name" value="UTase_glnD"/>
    <property type="match status" value="1"/>
</dbReference>
<dbReference type="CDD" id="cd04900">
    <property type="entry name" value="ACT_UUR-like_1"/>
    <property type="match status" value="1"/>
</dbReference>
<keyword evidence="11" id="KW-1185">Reference proteome</keyword>
<dbReference type="CDD" id="cd05401">
    <property type="entry name" value="NT_GlnE_GlnD_like"/>
    <property type="match status" value="1"/>
</dbReference>
<evidence type="ECO:0000256" key="2">
    <source>
        <dbReference type="ARBA" id="ARBA00022695"/>
    </source>
</evidence>
<gene>
    <name evidence="7" type="primary">glnD</name>
    <name evidence="10" type="ORF">DFR34_101214</name>
</gene>
<comment type="function">
    <text evidence="7">Modifies, by uridylylation and deuridylylation, the PII regulatory proteins (GlnB and homologs), in response to the nitrogen status of the cell that GlnD senses through the glutamine level. Under low glutamine levels, catalyzes the conversion of the PII proteins and UTP to PII-UMP and PPi, while under higher glutamine levels, GlnD hydrolyzes PII-UMP to PII and UMP (deuridylylation). Thus, controls uridylylation state and activity of the PII proteins, and plays an important role in the regulation of nitrogen metabolism.</text>
</comment>
<comment type="activity regulation">
    <text evidence="7">Uridylyltransferase (UTase) activity is inhibited by glutamine, while glutamine activates uridylyl-removing (UR) activity.</text>
</comment>
<dbReference type="AlphaFoldDB" id="A0A318KZF2"/>
<dbReference type="InterPro" id="IPR002934">
    <property type="entry name" value="Polymerase_NTP_transf_dom"/>
</dbReference>
<dbReference type="RefSeq" id="WP_110389289.1">
    <property type="nucleotide sequence ID" value="NZ_JAKLKZ010000001.1"/>
</dbReference>
<comment type="caution">
    <text evidence="7">Lacks conserved residue(s) required for the propagation of feature annotation.</text>
</comment>
<dbReference type="InterPro" id="IPR013546">
    <property type="entry name" value="PII_UdlTrfase/GS_AdlTrfase"/>
</dbReference>
<dbReference type="Pfam" id="PF01966">
    <property type="entry name" value="HD"/>
    <property type="match status" value="1"/>
</dbReference>
<dbReference type="GO" id="GO:0008081">
    <property type="term" value="F:phosphoric diester hydrolase activity"/>
    <property type="evidence" value="ECO:0007669"/>
    <property type="project" value="UniProtKB-UniRule"/>
</dbReference>
<organism evidence="10 11">
    <name type="scientific">Rivihabitans pingtungensis</name>
    <dbReference type="NCBI Taxonomy" id="1054498"/>
    <lineage>
        <taxon>Bacteria</taxon>
        <taxon>Pseudomonadati</taxon>
        <taxon>Pseudomonadota</taxon>
        <taxon>Betaproteobacteria</taxon>
        <taxon>Neisseriales</taxon>
        <taxon>Aquaspirillaceae</taxon>
        <taxon>Rivihabitans</taxon>
    </lineage>
</organism>
<evidence type="ECO:0000259" key="8">
    <source>
        <dbReference type="PROSITE" id="PS51671"/>
    </source>
</evidence>
<keyword evidence="2 7" id="KW-0548">Nucleotidyltransferase</keyword>
<dbReference type="HAMAP" id="MF_00277">
    <property type="entry name" value="PII_uridylyl_transf"/>
    <property type="match status" value="1"/>
</dbReference>
<dbReference type="CDD" id="cd00077">
    <property type="entry name" value="HDc"/>
    <property type="match status" value="1"/>
</dbReference>
<feature type="domain" description="HD" evidence="9">
    <location>
        <begin position="441"/>
        <end position="563"/>
    </location>
</feature>
<evidence type="ECO:0000313" key="10">
    <source>
        <dbReference type="EMBL" id="PXX81982.1"/>
    </source>
</evidence>
<feature type="region of interest" description="Uridylyltransferase" evidence="7">
    <location>
        <begin position="1"/>
        <end position="322"/>
    </location>
</feature>
<dbReference type="Proteomes" id="UP000247555">
    <property type="component" value="Unassembled WGS sequence"/>
</dbReference>
<dbReference type="SUPFAM" id="SSF81593">
    <property type="entry name" value="Nucleotidyltransferase substrate binding subunit/domain"/>
    <property type="match status" value="1"/>
</dbReference>
<evidence type="ECO:0000256" key="6">
    <source>
        <dbReference type="ARBA" id="ARBA00023268"/>
    </source>
</evidence>
<dbReference type="NCBIfam" id="NF002837">
    <property type="entry name" value="PRK03059.1"/>
    <property type="match status" value="1"/>
</dbReference>
<protein>
    <recommendedName>
        <fullName evidence="7">Bifunctional uridylyltransferase/uridylyl-removing enzyme</fullName>
        <shortName evidence="7">UTase/UR</shortName>
    </recommendedName>
    <alternativeName>
        <fullName evidence="7">Bifunctional [protein-PII] modification enzyme</fullName>
    </alternativeName>
    <alternativeName>
        <fullName evidence="7">Bifunctional nitrogen sensor protein</fullName>
    </alternativeName>
    <domain>
        <recommendedName>
            <fullName evidence="7">[Protein-PII] uridylyltransferase</fullName>
            <shortName evidence="7">PII uridylyltransferase</shortName>
            <shortName evidence="7">UTase</shortName>
            <ecNumber evidence="7">2.7.7.59</ecNumber>
        </recommendedName>
    </domain>
    <domain>
        <recommendedName>
            <fullName evidence="7">[Protein-PII]-UMP uridylyl-removing enzyme</fullName>
            <shortName evidence="7">UR</shortName>
            <ecNumber evidence="7">3.1.4.-</ecNumber>
        </recommendedName>
    </domain>
</protein>
<dbReference type="GO" id="GO:0008773">
    <property type="term" value="F:[protein-PII] uridylyltransferase activity"/>
    <property type="evidence" value="ECO:0007669"/>
    <property type="project" value="UniProtKB-UniRule"/>
</dbReference>
<comment type="similarity">
    <text evidence="7">Belongs to the GlnD family.</text>
</comment>
<dbReference type="InterPro" id="IPR010043">
    <property type="entry name" value="UTase/UR"/>
</dbReference>
<dbReference type="Gene3D" id="1.10.3210.10">
    <property type="entry name" value="Hypothetical protein af1432"/>
    <property type="match status" value="1"/>
</dbReference>
<dbReference type="GO" id="GO:0006808">
    <property type="term" value="P:regulation of nitrogen utilization"/>
    <property type="evidence" value="ECO:0007669"/>
    <property type="project" value="UniProtKB-UniRule"/>
</dbReference>
<evidence type="ECO:0000256" key="5">
    <source>
        <dbReference type="ARBA" id="ARBA00022842"/>
    </source>
</evidence>
<comment type="cofactor">
    <cofactor evidence="7">
        <name>Mg(2+)</name>
        <dbReference type="ChEBI" id="CHEBI:18420"/>
    </cofactor>
</comment>
<name>A0A318KZF2_9NEIS</name>
<keyword evidence="4 7" id="KW-0378">Hydrolase</keyword>